<dbReference type="AlphaFoldDB" id="A0A846W599"/>
<evidence type="ECO:0000256" key="1">
    <source>
        <dbReference type="SAM" id="Phobius"/>
    </source>
</evidence>
<evidence type="ECO:0000313" key="2">
    <source>
        <dbReference type="EMBL" id="NKX88023.1"/>
    </source>
</evidence>
<keyword evidence="1" id="KW-0812">Transmembrane</keyword>
<proteinExistence type="predicted"/>
<organism evidence="2 3">
    <name type="scientific">Nocardia coubleae</name>
    <dbReference type="NCBI Taxonomy" id="356147"/>
    <lineage>
        <taxon>Bacteria</taxon>
        <taxon>Bacillati</taxon>
        <taxon>Actinomycetota</taxon>
        <taxon>Actinomycetes</taxon>
        <taxon>Mycobacteriales</taxon>
        <taxon>Nocardiaceae</taxon>
        <taxon>Nocardia</taxon>
    </lineage>
</organism>
<keyword evidence="1" id="KW-0472">Membrane</keyword>
<accession>A0A846W599</accession>
<feature type="transmembrane region" description="Helical" evidence="1">
    <location>
        <begin position="76"/>
        <end position="98"/>
    </location>
</feature>
<dbReference type="Proteomes" id="UP000572007">
    <property type="component" value="Unassembled WGS sequence"/>
</dbReference>
<evidence type="ECO:0000313" key="3">
    <source>
        <dbReference type="Proteomes" id="UP000572007"/>
    </source>
</evidence>
<protein>
    <submittedName>
        <fullName evidence="2">Uncharacterized protein</fullName>
    </submittedName>
</protein>
<sequence length="208" mass="23026">MSWSWAIPGAMGAIYTLLMAVPATHRRRCASRAELLAKLVAAAGDRCPKALRAEMIEKITWVAAYSAIRYTGKHRLIVWIGWPLSVVSFTLCAAAVIVHEGGQAPRSPAMFLGTAAAVAAISALQFIPVVFVMDWMYARRLLYVKVGGRDDFARLRFPGLRRRGYSSVIVKRLISQVFGDQRCGEPVSQGDLLALRRAMSEWENSPFQ</sequence>
<keyword evidence="3" id="KW-1185">Reference proteome</keyword>
<feature type="transmembrane region" description="Helical" evidence="1">
    <location>
        <begin position="6"/>
        <end position="24"/>
    </location>
</feature>
<dbReference type="EMBL" id="JAAXOM010000003">
    <property type="protein sequence ID" value="NKX88023.1"/>
    <property type="molecule type" value="Genomic_DNA"/>
</dbReference>
<keyword evidence="1" id="KW-1133">Transmembrane helix</keyword>
<dbReference type="RefSeq" id="WP_157104784.1">
    <property type="nucleotide sequence ID" value="NZ_JAAXOM010000003.1"/>
</dbReference>
<name>A0A846W599_9NOCA</name>
<gene>
    <name evidence="2" type="ORF">HGA10_11935</name>
</gene>
<comment type="caution">
    <text evidence="2">The sequence shown here is derived from an EMBL/GenBank/DDBJ whole genome shotgun (WGS) entry which is preliminary data.</text>
</comment>
<feature type="transmembrane region" description="Helical" evidence="1">
    <location>
        <begin position="110"/>
        <end position="133"/>
    </location>
</feature>
<reference evidence="2 3" key="1">
    <citation type="submission" date="2020-04" db="EMBL/GenBank/DDBJ databases">
        <title>MicrobeNet Type strains.</title>
        <authorList>
            <person name="Nicholson A.C."/>
        </authorList>
    </citation>
    <scope>NUCLEOTIDE SEQUENCE [LARGE SCALE GENOMIC DNA]</scope>
    <source>
        <strain evidence="2 3">DSM 44960</strain>
    </source>
</reference>